<evidence type="ECO:0000256" key="11">
    <source>
        <dbReference type="ARBA" id="ARBA00022840"/>
    </source>
</evidence>
<evidence type="ECO:0000256" key="5">
    <source>
        <dbReference type="ARBA" id="ARBA00022519"/>
    </source>
</evidence>
<organism evidence="18 19">
    <name type="scientific">Caballeronia glathei</name>
    <dbReference type="NCBI Taxonomy" id="60547"/>
    <lineage>
        <taxon>Bacteria</taxon>
        <taxon>Pseudomonadati</taxon>
        <taxon>Pseudomonadota</taxon>
        <taxon>Betaproteobacteria</taxon>
        <taxon>Burkholderiales</taxon>
        <taxon>Burkholderiaceae</taxon>
        <taxon>Caballeronia</taxon>
    </lineage>
</organism>
<evidence type="ECO:0000259" key="16">
    <source>
        <dbReference type="PROSITE" id="PS50109"/>
    </source>
</evidence>
<dbReference type="PANTHER" id="PTHR44936">
    <property type="entry name" value="SENSOR PROTEIN CREC"/>
    <property type="match status" value="1"/>
</dbReference>
<evidence type="ECO:0000256" key="15">
    <source>
        <dbReference type="SAM" id="Phobius"/>
    </source>
</evidence>
<evidence type="ECO:0000313" key="19">
    <source>
        <dbReference type="Proteomes" id="UP000027466"/>
    </source>
</evidence>
<dbReference type="CDD" id="cd00082">
    <property type="entry name" value="HisKA"/>
    <property type="match status" value="1"/>
</dbReference>
<sequence length="439" mass="47708">MNAASALHWPRTLFARLTLILFCGLLLSQTLSATLTLQERDDATFTMMTGYIEREVAASVALLDRLPPAERSQWLPSLARRSYEFVLGPGVSGSPPDTRLSRDVAASMLSGLGPRYPATVNAIPGNRERFQVHLKLSDGSPLTIDVRPMHNIPLSGWLPLLLLVQLIVLGVCSWLAVRLVTRPLKQLAVAADALGPDMNATRLPEDGPTEVSHAAKAFNAMQDRISSYMTERIQILAAISHDLQTPITRMRLRTDLMDDTTQQAKLEQDLQELESLVREGVAYARTLHGAAEPPQRVDADALLDSMVCDYVDAGQAVSLTGKVGTTLLTRPQALRRILSNLIDNAVKFSGASEVRVGTLPDGRVTITVLDRGPGIPPKELDAVFQPFYRVESSRNRDSGGTGLGLAIARQLALAMNATLHLQNRPEGGLQASLTLPNQP</sequence>
<dbReference type="GO" id="GO:0000155">
    <property type="term" value="F:phosphorelay sensor kinase activity"/>
    <property type="evidence" value="ECO:0007669"/>
    <property type="project" value="InterPro"/>
</dbReference>
<dbReference type="AlphaFoldDB" id="A0A069PF88"/>
<proteinExistence type="predicted"/>
<dbReference type="Gene3D" id="3.30.565.10">
    <property type="entry name" value="Histidine kinase-like ATPase, C-terminal domain"/>
    <property type="match status" value="1"/>
</dbReference>
<accession>A0A069PF88</accession>
<keyword evidence="9" id="KW-0547">Nucleotide-binding</keyword>
<dbReference type="PRINTS" id="PR00344">
    <property type="entry name" value="BCTRLSENSOR"/>
</dbReference>
<comment type="catalytic activity">
    <reaction evidence="1">
        <text>ATP + protein L-histidine = ADP + protein N-phospho-L-histidine.</text>
        <dbReference type="EC" id="2.7.13.3"/>
    </reaction>
</comment>
<comment type="caution">
    <text evidence="18">The sequence shown here is derived from an EMBL/GenBank/DDBJ whole genome shotgun (WGS) entry which is preliminary data.</text>
</comment>
<dbReference type="PROSITE" id="PS50109">
    <property type="entry name" value="HIS_KIN"/>
    <property type="match status" value="1"/>
</dbReference>
<evidence type="ECO:0000259" key="17">
    <source>
        <dbReference type="PROSITE" id="PS50885"/>
    </source>
</evidence>
<evidence type="ECO:0000256" key="7">
    <source>
        <dbReference type="ARBA" id="ARBA00022679"/>
    </source>
</evidence>
<dbReference type="Pfam" id="PF00512">
    <property type="entry name" value="HisKA"/>
    <property type="match status" value="1"/>
</dbReference>
<dbReference type="InterPro" id="IPR036097">
    <property type="entry name" value="HisK_dim/P_sf"/>
</dbReference>
<keyword evidence="11" id="KW-0067">ATP-binding</keyword>
<evidence type="ECO:0000256" key="9">
    <source>
        <dbReference type="ARBA" id="ARBA00022741"/>
    </source>
</evidence>
<dbReference type="SMART" id="SM00388">
    <property type="entry name" value="HisKA"/>
    <property type="match status" value="1"/>
</dbReference>
<dbReference type="EMBL" id="JFHC01000061">
    <property type="protein sequence ID" value="KDR39353.1"/>
    <property type="molecule type" value="Genomic_DNA"/>
</dbReference>
<keyword evidence="7" id="KW-0808">Transferase</keyword>
<dbReference type="Pfam" id="PF00672">
    <property type="entry name" value="HAMP"/>
    <property type="match status" value="1"/>
</dbReference>
<dbReference type="InterPro" id="IPR036890">
    <property type="entry name" value="HATPase_C_sf"/>
</dbReference>
<keyword evidence="5" id="KW-0997">Cell inner membrane</keyword>
<dbReference type="Gene3D" id="1.10.287.130">
    <property type="match status" value="1"/>
</dbReference>
<protein>
    <recommendedName>
        <fullName evidence="3">histidine kinase</fullName>
        <ecNumber evidence="3">2.7.13.3</ecNumber>
    </recommendedName>
</protein>
<dbReference type="Proteomes" id="UP000027466">
    <property type="component" value="Unassembled WGS sequence"/>
</dbReference>
<dbReference type="RefSeq" id="WP_035928704.1">
    <property type="nucleotide sequence ID" value="NZ_CADFFX010000014.1"/>
</dbReference>
<evidence type="ECO:0000256" key="3">
    <source>
        <dbReference type="ARBA" id="ARBA00012438"/>
    </source>
</evidence>
<evidence type="ECO:0000256" key="2">
    <source>
        <dbReference type="ARBA" id="ARBA00004429"/>
    </source>
</evidence>
<evidence type="ECO:0000256" key="10">
    <source>
        <dbReference type="ARBA" id="ARBA00022777"/>
    </source>
</evidence>
<keyword evidence="12 15" id="KW-1133">Transmembrane helix</keyword>
<evidence type="ECO:0000256" key="12">
    <source>
        <dbReference type="ARBA" id="ARBA00022989"/>
    </source>
</evidence>
<feature type="domain" description="HAMP" evidence="17">
    <location>
        <begin position="178"/>
        <end position="230"/>
    </location>
</feature>
<dbReference type="InterPro" id="IPR005467">
    <property type="entry name" value="His_kinase_dom"/>
</dbReference>
<reference evidence="18 19" key="1">
    <citation type="submission" date="2014-03" db="EMBL/GenBank/DDBJ databases">
        <title>Draft Genome Sequences of Four Burkholderia Strains.</title>
        <authorList>
            <person name="Liu X.Y."/>
            <person name="Li C.X."/>
            <person name="Xu J.H."/>
        </authorList>
    </citation>
    <scope>NUCLEOTIDE SEQUENCE [LARGE SCALE GENOMIC DNA]</scope>
    <source>
        <strain evidence="18 19">DSM 50014</strain>
    </source>
</reference>
<dbReference type="CDD" id="cd00075">
    <property type="entry name" value="HATPase"/>
    <property type="match status" value="1"/>
</dbReference>
<dbReference type="InterPro" id="IPR003660">
    <property type="entry name" value="HAMP_dom"/>
</dbReference>
<keyword evidence="10" id="KW-0418">Kinase</keyword>
<evidence type="ECO:0000256" key="6">
    <source>
        <dbReference type="ARBA" id="ARBA00022553"/>
    </source>
</evidence>
<dbReference type="SMART" id="SM00387">
    <property type="entry name" value="HATPase_c"/>
    <property type="match status" value="1"/>
</dbReference>
<dbReference type="EC" id="2.7.13.3" evidence="3"/>
<dbReference type="SUPFAM" id="SSF47384">
    <property type="entry name" value="Homodimeric domain of signal transducing histidine kinase"/>
    <property type="match status" value="1"/>
</dbReference>
<dbReference type="STRING" id="60547.GCA_000751215_01760"/>
<comment type="subcellular location">
    <subcellularLocation>
        <location evidence="2">Cell inner membrane</location>
        <topology evidence="2">Multi-pass membrane protein</topology>
    </subcellularLocation>
</comment>
<feature type="domain" description="Histidine kinase" evidence="16">
    <location>
        <begin position="238"/>
        <end position="439"/>
    </location>
</feature>
<dbReference type="SMART" id="SM00304">
    <property type="entry name" value="HAMP"/>
    <property type="match status" value="1"/>
</dbReference>
<keyword evidence="6" id="KW-0597">Phosphoprotein</keyword>
<dbReference type="PANTHER" id="PTHR44936:SF5">
    <property type="entry name" value="SENSOR HISTIDINE KINASE ENVZ"/>
    <property type="match status" value="1"/>
</dbReference>
<dbReference type="PROSITE" id="PS50885">
    <property type="entry name" value="HAMP"/>
    <property type="match status" value="1"/>
</dbReference>
<evidence type="ECO:0000313" key="18">
    <source>
        <dbReference type="EMBL" id="KDR39353.1"/>
    </source>
</evidence>
<dbReference type="GO" id="GO:0005886">
    <property type="term" value="C:plasma membrane"/>
    <property type="evidence" value="ECO:0007669"/>
    <property type="project" value="UniProtKB-SubCell"/>
</dbReference>
<dbReference type="InterPro" id="IPR050980">
    <property type="entry name" value="2C_sensor_his_kinase"/>
</dbReference>
<feature type="transmembrane region" description="Helical" evidence="15">
    <location>
        <begin position="157"/>
        <end position="177"/>
    </location>
</feature>
<evidence type="ECO:0000256" key="4">
    <source>
        <dbReference type="ARBA" id="ARBA00022475"/>
    </source>
</evidence>
<evidence type="ECO:0000256" key="13">
    <source>
        <dbReference type="ARBA" id="ARBA00023012"/>
    </source>
</evidence>
<evidence type="ECO:0000256" key="1">
    <source>
        <dbReference type="ARBA" id="ARBA00000085"/>
    </source>
</evidence>
<keyword evidence="8 15" id="KW-0812">Transmembrane</keyword>
<keyword evidence="19" id="KW-1185">Reference proteome</keyword>
<dbReference type="Pfam" id="PF02518">
    <property type="entry name" value="HATPase_c"/>
    <property type="match status" value="1"/>
</dbReference>
<dbReference type="InterPro" id="IPR003594">
    <property type="entry name" value="HATPase_dom"/>
</dbReference>
<keyword evidence="4" id="KW-1003">Cell membrane</keyword>
<dbReference type="InterPro" id="IPR003661">
    <property type="entry name" value="HisK_dim/P_dom"/>
</dbReference>
<dbReference type="CDD" id="cd06225">
    <property type="entry name" value="HAMP"/>
    <property type="match status" value="1"/>
</dbReference>
<name>A0A069PF88_9BURK</name>
<dbReference type="GO" id="GO:0005524">
    <property type="term" value="F:ATP binding"/>
    <property type="evidence" value="ECO:0007669"/>
    <property type="project" value="UniProtKB-KW"/>
</dbReference>
<keyword evidence="13" id="KW-0902">Two-component regulatory system</keyword>
<keyword evidence="14 15" id="KW-0472">Membrane</keyword>
<evidence type="ECO:0000256" key="8">
    <source>
        <dbReference type="ARBA" id="ARBA00022692"/>
    </source>
</evidence>
<dbReference type="InterPro" id="IPR004358">
    <property type="entry name" value="Sig_transdc_His_kin-like_C"/>
</dbReference>
<evidence type="ECO:0000256" key="14">
    <source>
        <dbReference type="ARBA" id="ARBA00023136"/>
    </source>
</evidence>
<gene>
    <name evidence="18" type="ORF">BG61_33500</name>
</gene>
<dbReference type="SUPFAM" id="SSF55874">
    <property type="entry name" value="ATPase domain of HSP90 chaperone/DNA topoisomerase II/histidine kinase"/>
    <property type="match status" value="1"/>
</dbReference>